<sequence>MSAKAELSDNSDFLSGYYISQRENSPLHLSQEQDDSTLCYWTATTETEFRRCTQRKKRSSAGEESCITGPALHRLFSGQNRQEKSFESRLFNEPTNTVPRCVSSSSDKEPLPKRPCSRSGQPTSNCSFGFNSSSFLTGTLRNQVTKYERNDNPAEMFSHFLHTRASMNSTTVEAGKNNEQMSVCATGAPENSVLLCLKAENVALSSKLTAAEIQLNDALEKINSLQKKLENAVAQSGSWRKLYLAQVSK</sequence>
<dbReference type="EMBL" id="GBEZ01000204">
    <property type="protein sequence ID" value="JAC84661.1"/>
    <property type="molecule type" value="Transcribed_RNA"/>
</dbReference>
<proteinExistence type="predicted"/>
<gene>
    <name evidence="3" type="ORF">TSPGSL018_445</name>
</gene>
<dbReference type="AlphaFoldDB" id="A0A061SPQ3"/>
<protein>
    <submittedName>
        <fullName evidence="3">Uncharacterized protein</fullName>
    </submittedName>
</protein>
<name>A0A061SPQ3_9CHLO</name>
<keyword evidence="1" id="KW-0175">Coiled coil</keyword>
<reference evidence="3" key="1">
    <citation type="submission" date="2014-05" db="EMBL/GenBank/DDBJ databases">
        <title>The transcriptome of the halophilic microalga Tetraselmis sp. GSL018 isolated from the Great Salt Lake, Utah.</title>
        <authorList>
            <person name="Jinkerson R.E."/>
            <person name="D'Adamo S."/>
            <person name="Posewitz M.C."/>
        </authorList>
    </citation>
    <scope>NUCLEOTIDE SEQUENCE</scope>
    <source>
        <strain evidence="3">GSL018</strain>
    </source>
</reference>
<feature type="region of interest" description="Disordered" evidence="2">
    <location>
        <begin position="97"/>
        <end position="123"/>
    </location>
</feature>
<evidence type="ECO:0000313" key="3">
    <source>
        <dbReference type="EMBL" id="JAC84661.1"/>
    </source>
</evidence>
<evidence type="ECO:0000256" key="2">
    <source>
        <dbReference type="SAM" id="MobiDB-lite"/>
    </source>
</evidence>
<feature type="coiled-coil region" evidence="1">
    <location>
        <begin position="201"/>
        <end position="235"/>
    </location>
</feature>
<evidence type="ECO:0000256" key="1">
    <source>
        <dbReference type="SAM" id="Coils"/>
    </source>
</evidence>
<accession>A0A061SPQ3</accession>
<organism evidence="3">
    <name type="scientific">Tetraselmis sp. GSL018</name>
    <dbReference type="NCBI Taxonomy" id="582737"/>
    <lineage>
        <taxon>Eukaryota</taxon>
        <taxon>Viridiplantae</taxon>
        <taxon>Chlorophyta</taxon>
        <taxon>core chlorophytes</taxon>
        <taxon>Chlorodendrophyceae</taxon>
        <taxon>Chlorodendrales</taxon>
        <taxon>Chlorodendraceae</taxon>
        <taxon>Tetraselmis</taxon>
    </lineage>
</organism>